<proteinExistence type="predicted"/>
<evidence type="ECO:0000313" key="2">
    <source>
        <dbReference type="EMBL" id="JAD17987.1"/>
    </source>
</evidence>
<evidence type="ECO:0000256" key="1">
    <source>
        <dbReference type="SAM" id="MobiDB-lite"/>
    </source>
</evidence>
<reference evidence="2" key="1">
    <citation type="submission" date="2014-09" db="EMBL/GenBank/DDBJ databases">
        <authorList>
            <person name="Magalhaes I.L.F."/>
            <person name="Oliveira U."/>
            <person name="Santos F.R."/>
            <person name="Vidigal T.H.D.A."/>
            <person name="Brescovit A.D."/>
            <person name="Santos A.J."/>
        </authorList>
    </citation>
    <scope>NUCLEOTIDE SEQUENCE</scope>
    <source>
        <tissue evidence="2">Shoot tissue taken approximately 20 cm above the soil surface</tissue>
    </source>
</reference>
<feature type="compositionally biased region" description="Basic and acidic residues" evidence="1">
    <location>
        <begin position="22"/>
        <end position="39"/>
    </location>
</feature>
<dbReference type="AlphaFoldDB" id="A0A0A8Y2K1"/>
<sequence length="53" mass="6118">MYHCAIQLWKFGSSVALSKQRMAERDHSQTPNCKEDRETITVSTLEESQTEES</sequence>
<feature type="region of interest" description="Disordered" evidence="1">
    <location>
        <begin position="22"/>
        <end position="53"/>
    </location>
</feature>
<protein>
    <submittedName>
        <fullName evidence="2">Uncharacterized protein</fullName>
    </submittedName>
</protein>
<name>A0A0A8Y2K1_ARUDO</name>
<accession>A0A0A8Y2K1</accession>
<reference evidence="2" key="2">
    <citation type="journal article" date="2015" name="Data Brief">
        <title>Shoot transcriptome of the giant reed, Arundo donax.</title>
        <authorList>
            <person name="Barrero R.A."/>
            <person name="Guerrero F.D."/>
            <person name="Moolhuijzen P."/>
            <person name="Goolsby J.A."/>
            <person name="Tidwell J."/>
            <person name="Bellgard S.E."/>
            <person name="Bellgard M.I."/>
        </authorList>
    </citation>
    <scope>NUCLEOTIDE SEQUENCE</scope>
    <source>
        <tissue evidence="2">Shoot tissue taken approximately 20 cm above the soil surface</tissue>
    </source>
</reference>
<dbReference type="EMBL" id="GBRH01279908">
    <property type="protein sequence ID" value="JAD17987.1"/>
    <property type="molecule type" value="Transcribed_RNA"/>
</dbReference>
<organism evidence="2">
    <name type="scientific">Arundo donax</name>
    <name type="common">Giant reed</name>
    <name type="synonym">Donax arundinaceus</name>
    <dbReference type="NCBI Taxonomy" id="35708"/>
    <lineage>
        <taxon>Eukaryota</taxon>
        <taxon>Viridiplantae</taxon>
        <taxon>Streptophyta</taxon>
        <taxon>Embryophyta</taxon>
        <taxon>Tracheophyta</taxon>
        <taxon>Spermatophyta</taxon>
        <taxon>Magnoliopsida</taxon>
        <taxon>Liliopsida</taxon>
        <taxon>Poales</taxon>
        <taxon>Poaceae</taxon>
        <taxon>PACMAD clade</taxon>
        <taxon>Arundinoideae</taxon>
        <taxon>Arundineae</taxon>
        <taxon>Arundo</taxon>
    </lineage>
</organism>